<keyword evidence="2" id="KW-1185">Reference proteome</keyword>
<dbReference type="RefSeq" id="XP_038065731.1">
    <property type="nucleotide sequence ID" value="XM_038209803.1"/>
</dbReference>
<dbReference type="PANTHER" id="PTHR37162">
    <property type="entry name" value="HAT FAMILY DIMERISATION DOMAINCONTAINING PROTEIN-RELATED"/>
    <property type="match status" value="1"/>
</dbReference>
<proteinExistence type="predicted"/>
<dbReference type="OMA" id="TIMYDET"/>
<dbReference type="Proteomes" id="UP000887568">
    <property type="component" value="Unplaced"/>
</dbReference>
<accession>A0A914AQP5</accession>
<dbReference type="GeneID" id="119735864"/>
<dbReference type="EnsemblMetazoa" id="XM_038209803.1">
    <property type="protein sequence ID" value="XP_038065731.1"/>
    <property type="gene ID" value="LOC119735864"/>
</dbReference>
<dbReference type="OrthoDB" id="6141372at2759"/>
<dbReference type="AlphaFoldDB" id="A0A914AQP5"/>
<organism evidence="1 2">
    <name type="scientific">Patiria miniata</name>
    <name type="common">Bat star</name>
    <name type="synonym">Asterina miniata</name>
    <dbReference type="NCBI Taxonomy" id="46514"/>
    <lineage>
        <taxon>Eukaryota</taxon>
        <taxon>Metazoa</taxon>
        <taxon>Echinodermata</taxon>
        <taxon>Eleutherozoa</taxon>
        <taxon>Asterozoa</taxon>
        <taxon>Asteroidea</taxon>
        <taxon>Valvatacea</taxon>
        <taxon>Valvatida</taxon>
        <taxon>Asterinidae</taxon>
        <taxon>Patiria</taxon>
    </lineage>
</organism>
<dbReference type="PANTHER" id="PTHR37162:SF1">
    <property type="entry name" value="BED-TYPE DOMAIN-CONTAINING PROTEIN"/>
    <property type="match status" value="1"/>
</dbReference>
<name>A0A914AQP5_PATMI</name>
<sequence length="312" mass="35142">MSVQHKCVIIQRGSEFDTDIDKTDPQVTNPWKWIWMEHVVNGQKLGDSIRKIQKPGHAMCIICSKELKYGKRGRFSLVQHVQNPSHLSIVNMRKSNTVLPGQKQPESSTDTTYGIHPMLKKAAENPKSSIPEPRVSLIDRVSTAEATVLAFAAEKSLPYAVVPDLVSLSKSLAKDKQALDGISMDRTSASYKMTYGLGKTFQEECVEDLQTSFFSLNIDECTSETNLRVVSVLVCYYSDKDQKVVIKHLSSFAVTKVDSKTLYQELVRLFEELRLPWKNLVSILMDSCNVMRGSKGGLETLIRKKKHARCGW</sequence>
<evidence type="ECO:0008006" key="3">
    <source>
        <dbReference type="Google" id="ProtNLM"/>
    </source>
</evidence>
<evidence type="ECO:0000313" key="1">
    <source>
        <dbReference type="EnsemblMetazoa" id="XP_038065731.1"/>
    </source>
</evidence>
<evidence type="ECO:0000313" key="2">
    <source>
        <dbReference type="Proteomes" id="UP000887568"/>
    </source>
</evidence>
<reference evidence="1" key="1">
    <citation type="submission" date="2022-11" db="UniProtKB">
        <authorList>
            <consortium name="EnsemblMetazoa"/>
        </authorList>
    </citation>
    <scope>IDENTIFICATION</scope>
</reference>
<protein>
    <recommendedName>
        <fullName evidence="3">DUF4371 domain-containing protein</fullName>
    </recommendedName>
</protein>